<comment type="caution">
    <text evidence="1">The sequence shown here is derived from an EMBL/GenBank/DDBJ whole genome shotgun (WGS) entry which is preliminary data.</text>
</comment>
<keyword evidence="2" id="KW-1185">Reference proteome</keyword>
<dbReference type="EMBL" id="VFQE01000001">
    <property type="protein sequence ID" value="TQN43964.1"/>
    <property type="molecule type" value="Genomic_DNA"/>
</dbReference>
<accession>A0A543PIT0</accession>
<reference evidence="1 2" key="1">
    <citation type="submission" date="2019-06" db="EMBL/GenBank/DDBJ databases">
        <title>Sequencing the genomes of 1000 actinobacteria strains.</title>
        <authorList>
            <person name="Klenk H.-P."/>
        </authorList>
    </citation>
    <scope>NUCLEOTIDE SEQUENCE [LARGE SCALE GENOMIC DNA]</scope>
    <source>
        <strain evidence="1 2">DSM 46837</strain>
    </source>
</reference>
<organism evidence="1 2">
    <name type="scientific">Blastococcus colisei</name>
    <dbReference type="NCBI Taxonomy" id="1564162"/>
    <lineage>
        <taxon>Bacteria</taxon>
        <taxon>Bacillati</taxon>
        <taxon>Actinomycetota</taxon>
        <taxon>Actinomycetes</taxon>
        <taxon>Geodermatophilales</taxon>
        <taxon>Geodermatophilaceae</taxon>
        <taxon>Blastococcus</taxon>
    </lineage>
</organism>
<evidence type="ECO:0000313" key="2">
    <source>
        <dbReference type="Proteomes" id="UP000319865"/>
    </source>
</evidence>
<gene>
    <name evidence="1" type="ORF">FHU33_3441</name>
</gene>
<protein>
    <submittedName>
        <fullName evidence="1">Uncharacterized protein</fullName>
    </submittedName>
</protein>
<dbReference type="AlphaFoldDB" id="A0A543PIT0"/>
<dbReference type="OrthoDB" id="27092at2"/>
<dbReference type="SUPFAM" id="SSF48452">
    <property type="entry name" value="TPR-like"/>
    <property type="match status" value="2"/>
</dbReference>
<dbReference type="Proteomes" id="UP000319865">
    <property type="component" value="Unassembled WGS sequence"/>
</dbReference>
<evidence type="ECO:0000313" key="1">
    <source>
        <dbReference type="EMBL" id="TQN43964.1"/>
    </source>
</evidence>
<name>A0A543PIT0_9ACTN</name>
<dbReference type="Gene3D" id="1.25.40.10">
    <property type="entry name" value="Tetratricopeptide repeat domain"/>
    <property type="match status" value="2"/>
</dbReference>
<proteinExistence type="predicted"/>
<dbReference type="InterPro" id="IPR011990">
    <property type="entry name" value="TPR-like_helical_dom_sf"/>
</dbReference>
<dbReference type="RefSeq" id="WP_142026390.1">
    <property type="nucleotide sequence ID" value="NZ_VFQE01000001.1"/>
</dbReference>
<sequence>MTVGELGQVAADGRVDAALEQGEWSAAVALLRGIQQQRPLTPAELDLLGRAAYGAGEFESAITAWEQQCALCQSLGDDANAAAAAATVAMYLMMDTGLMAPVRGWLARADRLLGERPESPTHALVAMARTYERFMCGDAESAARWAERAIDVGGRQGVPLAAALGRVAAARLVILGGSVDRGLELLDEAAVSVVSGELDPLGAGMVYCELICAMQGLAQYDRAEQWTEAMELWRAGNAYGGINGRCRVHRAEILRLRGSCSAAEEEALEACRELRPWMRREFGWPLTELGAIRLRTGDLAGAEEVFSQALEHGWDPQPWLALLRLAQGDVGSAATMIADELEHPCPVPSKERPPLGALRRAPLLAAQVEIGIAAADIGTARTATAELSGIAETFRSRALTAAAALARGRVALAEGDAEVAVRECEEALAGWSEVGAAYEAAVARLALADGERLLGRTERARLQERAALATADRIGARLLTCRPAPVPPSPTGSDCVFRLEGDVRTVAFAGRAVVLRDLKGMRYLARLLAAPDREFHVLDLVAGEIGEVARSGADLGPVIDGQARAAYKRRLAEIDDDMDEAVVLGDSERQALAQADRDYLLRELAGAFGLGGRYRVAGSTSERARASVTRSLRYAVARIAEHHPAMADHLERTVRTGTYCSYVPDPRMPTSWEF</sequence>